<dbReference type="EMBL" id="PJMW01000003">
    <property type="protein sequence ID" value="PKV76731.1"/>
    <property type="molecule type" value="Genomic_DNA"/>
</dbReference>
<sequence length="98" mass="10580">MEDEHLMSAVQQRLVLAVVDALNNAADFYTAVCAAITPPPASADVDTVLRILALAPIAYKHGERPAAVLARILTAIEIHSEGGELVPHRPVARIEDRY</sequence>
<name>A0A2N3V560_9NOCA</name>
<evidence type="ECO:0000313" key="2">
    <source>
        <dbReference type="Proteomes" id="UP000233766"/>
    </source>
</evidence>
<protein>
    <submittedName>
        <fullName evidence="1">Uncharacterized protein</fullName>
    </submittedName>
</protein>
<proteinExistence type="predicted"/>
<dbReference type="AlphaFoldDB" id="A0A2N3V560"/>
<reference evidence="1 2" key="1">
    <citation type="submission" date="2017-12" db="EMBL/GenBank/DDBJ databases">
        <title>Sequencing the genomes of 1000 Actinobacteria strains.</title>
        <authorList>
            <person name="Klenk H.-P."/>
        </authorList>
    </citation>
    <scope>NUCLEOTIDE SEQUENCE [LARGE SCALE GENOMIC DNA]</scope>
    <source>
        <strain evidence="1 2">DSM 44489</strain>
    </source>
</reference>
<accession>A0A2N3V560</accession>
<gene>
    <name evidence="1" type="ORF">ATK86_7133</name>
</gene>
<dbReference type="RefSeq" id="WP_143876214.1">
    <property type="nucleotide sequence ID" value="NZ_PJMW01000003.1"/>
</dbReference>
<comment type="caution">
    <text evidence="1">The sequence shown here is derived from an EMBL/GenBank/DDBJ whole genome shotgun (WGS) entry which is preliminary data.</text>
</comment>
<keyword evidence="2" id="KW-1185">Reference proteome</keyword>
<dbReference type="Proteomes" id="UP000233766">
    <property type="component" value="Unassembled WGS sequence"/>
</dbReference>
<evidence type="ECO:0000313" key="1">
    <source>
        <dbReference type="EMBL" id="PKV76731.1"/>
    </source>
</evidence>
<organism evidence="1 2">
    <name type="scientific">Nocardia fluminea</name>
    <dbReference type="NCBI Taxonomy" id="134984"/>
    <lineage>
        <taxon>Bacteria</taxon>
        <taxon>Bacillati</taxon>
        <taxon>Actinomycetota</taxon>
        <taxon>Actinomycetes</taxon>
        <taxon>Mycobacteriales</taxon>
        <taxon>Nocardiaceae</taxon>
        <taxon>Nocardia</taxon>
    </lineage>
</organism>